<keyword evidence="10 14" id="KW-0560">Oxidoreductase</keyword>
<evidence type="ECO:0000256" key="7">
    <source>
        <dbReference type="ARBA" id="ARBA00022605"/>
    </source>
</evidence>
<dbReference type="EMBL" id="CP118166">
    <property type="protein sequence ID" value="WDI30860.1"/>
    <property type="molecule type" value="Genomic_DNA"/>
</dbReference>
<dbReference type="Pfam" id="PF00180">
    <property type="entry name" value="Iso_dh"/>
    <property type="match status" value="1"/>
</dbReference>
<feature type="binding site" evidence="14">
    <location>
        <position position="132"/>
    </location>
    <ligand>
        <name>substrate</name>
    </ligand>
</feature>
<dbReference type="AlphaFoldDB" id="A0AAE9ZCC7"/>
<dbReference type="PROSITE" id="PS00470">
    <property type="entry name" value="IDH_IMDH"/>
    <property type="match status" value="1"/>
</dbReference>
<dbReference type="GO" id="GO:0051287">
    <property type="term" value="F:NAD binding"/>
    <property type="evidence" value="ECO:0007669"/>
    <property type="project" value="InterPro"/>
</dbReference>
<dbReference type="FunFam" id="3.40.718.10:FF:000006">
    <property type="entry name" value="3-isopropylmalate dehydrogenase"/>
    <property type="match status" value="1"/>
</dbReference>
<comment type="cofactor">
    <cofactor evidence="2">
        <name>Mn(2+)</name>
        <dbReference type="ChEBI" id="CHEBI:29035"/>
    </cofactor>
</comment>
<comment type="caution">
    <text evidence="14">Lacks conserved residue(s) required for the propagation of feature annotation.</text>
</comment>
<dbReference type="GO" id="GO:0009098">
    <property type="term" value="P:L-leucine biosynthetic process"/>
    <property type="evidence" value="ECO:0007669"/>
    <property type="project" value="UniProtKB-UniRule"/>
</dbReference>
<evidence type="ECO:0000256" key="1">
    <source>
        <dbReference type="ARBA" id="ARBA00000624"/>
    </source>
</evidence>
<keyword evidence="13 14" id="KW-0100">Branched-chain amino acid biosynthesis</keyword>
<reference evidence="17" key="1">
    <citation type="submission" date="2023-02" db="EMBL/GenBank/DDBJ databases">
        <title>Genome sequence of Hyphococcus flavus.</title>
        <authorList>
            <person name="Rong J.-C."/>
            <person name="Zhao Q."/>
            <person name="Yi M."/>
            <person name="Wu J.-Y."/>
        </authorList>
    </citation>
    <scope>NUCLEOTIDE SEQUENCE</scope>
    <source>
        <strain evidence="17">MCCC 1K03223</strain>
    </source>
</reference>
<dbReference type="GO" id="GO:0000287">
    <property type="term" value="F:magnesium ion binding"/>
    <property type="evidence" value="ECO:0007669"/>
    <property type="project" value="InterPro"/>
</dbReference>
<comment type="subunit">
    <text evidence="5 14 15">Homodimer.</text>
</comment>
<accession>A0AAE9ZCC7</accession>
<comment type="subcellular location">
    <subcellularLocation>
        <location evidence="14">Cytoplasm</location>
    </subcellularLocation>
</comment>
<dbReference type="EC" id="1.1.1.85" evidence="14"/>
<evidence type="ECO:0000313" key="17">
    <source>
        <dbReference type="EMBL" id="WDI30860.1"/>
    </source>
</evidence>
<evidence type="ECO:0000256" key="14">
    <source>
        <dbReference type="HAMAP-Rule" id="MF_01033"/>
    </source>
</evidence>
<keyword evidence="18" id="KW-1185">Reference proteome</keyword>
<gene>
    <name evidence="14 17" type="primary">leuB</name>
    <name evidence="17" type="ORF">PUV54_12935</name>
</gene>
<evidence type="ECO:0000256" key="13">
    <source>
        <dbReference type="ARBA" id="ARBA00023304"/>
    </source>
</evidence>
<evidence type="ECO:0000256" key="10">
    <source>
        <dbReference type="ARBA" id="ARBA00023002"/>
    </source>
</evidence>
<keyword evidence="9 14" id="KW-0460">Magnesium</keyword>
<dbReference type="KEGG" id="hfl:PUV54_12935"/>
<organism evidence="17 18">
    <name type="scientific">Hyphococcus flavus</name>
    <dbReference type="NCBI Taxonomy" id="1866326"/>
    <lineage>
        <taxon>Bacteria</taxon>
        <taxon>Pseudomonadati</taxon>
        <taxon>Pseudomonadota</taxon>
        <taxon>Alphaproteobacteria</taxon>
        <taxon>Parvularculales</taxon>
        <taxon>Parvularculaceae</taxon>
        <taxon>Hyphococcus</taxon>
    </lineage>
</organism>
<evidence type="ECO:0000256" key="4">
    <source>
        <dbReference type="ARBA" id="ARBA00008319"/>
    </source>
</evidence>
<name>A0AAE9ZCC7_9PROT</name>
<feature type="binding site" evidence="14">
    <location>
        <position position="245"/>
    </location>
    <ligand>
        <name>Mg(2+)</name>
        <dbReference type="ChEBI" id="CHEBI:18420"/>
    </ligand>
</feature>
<dbReference type="RefSeq" id="WP_274492682.1">
    <property type="nucleotide sequence ID" value="NZ_CP118166.1"/>
</dbReference>
<keyword evidence="8 14" id="KW-0479">Metal-binding</keyword>
<evidence type="ECO:0000256" key="12">
    <source>
        <dbReference type="ARBA" id="ARBA00023211"/>
    </source>
</evidence>
<comment type="catalytic activity">
    <reaction evidence="1 14 15">
        <text>(2R,3S)-3-isopropylmalate + NAD(+) = 4-methyl-2-oxopentanoate + CO2 + NADH</text>
        <dbReference type="Rhea" id="RHEA:32271"/>
        <dbReference type="ChEBI" id="CHEBI:16526"/>
        <dbReference type="ChEBI" id="CHEBI:17865"/>
        <dbReference type="ChEBI" id="CHEBI:35121"/>
        <dbReference type="ChEBI" id="CHEBI:57540"/>
        <dbReference type="ChEBI" id="CHEBI:57945"/>
        <dbReference type="EC" id="1.1.1.85"/>
    </reaction>
</comment>
<keyword evidence="11 14" id="KW-0520">NAD</keyword>
<evidence type="ECO:0000256" key="5">
    <source>
        <dbReference type="ARBA" id="ARBA00011738"/>
    </source>
</evidence>
<dbReference type="NCBIfam" id="TIGR00169">
    <property type="entry name" value="leuB"/>
    <property type="match status" value="1"/>
</dbReference>
<dbReference type="InterPro" id="IPR024084">
    <property type="entry name" value="IsoPropMal-DH-like_dom"/>
</dbReference>
<comment type="pathway">
    <text evidence="3 14 15">Amino-acid biosynthesis; L-leucine biosynthesis; L-leucine from 3-methyl-2-oxobutanoate: step 3/4.</text>
</comment>
<dbReference type="PANTHER" id="PTHR42979:SF1">
    <property type="entry name" value="3-ISOPROPYLMALATE DEHYDROGENASE"/>
    <property type="match status" value="1"/>
</dbReference>
<dbReference type="Gene3D" id="3.40.718.10">
    <property type="entry name" value="Isopropylmalate Dehydrogenase"/>
    <property type="match status" value="1"/>
</dbReference>
<evidence type="ECO:0000256" key="6">
    <source>
        <dbReference type="ARBA" id="ARBA00022430"/>
    </source>
</evidence>
<dbReference type="SUPFAM" id="SSF53659">
    <property type="entry name" value="Isocitrate/Isopropylmalate dehydrogenase-like"/>
    <property type="match status" value="1"/>
</dbReference>
<keyword evidence="6 14" id="KW-0432">Leucine biosynthesis</keyword>
<evidence type="ECO:0000259" key="16">
    <source>
        <dbReference type="SMART" id="SM01329"/>
    </source>
</evidence>
<keyword evidence="12 14" id="KW-0464">Manganese</keyword>
<evidence type="ECO:0000256" key="9">
    <source>
        <dbReference type="ARBA" id="ARBA00022842"/>
    </source>
</evidence>
<evidence type="ECO:0000256" key="3">
    <source>
        <dbReference type="ARBA" id="ARBA00004762"/>
    </source>
</evidence>
<dbReference type="SMART" id="SM01329">
    <property type="entry name" value="Iso_dh"/>
    <property type="match status" value="1"/>
</dbReference>
<feature type="binding site" evidence="14">
    <location>
        <position position="241"/>
    </location>
    <ligand>
        <name>Mg(2+)</name>
        <dbReference type="ChEBI" id="CHEBI:18420"/>
    </ligand>
</feature>
<dbReference type="Proteomes" id="UP001214043">
    <property type="component" value="Chromosome"/>
</dbReference>
<dbReference type="GO" id="GO:0003862">
    <property type="term" value="F:3-isopropylmalate dehydrogenase activity"/>
    <property type="evidence" value="ECO:0007669"/>
    <property type="project" value="UniProtKB-UniRule"/>
</dbReference>
<feature type="domain" description="Isopropylmalate dehydrogenase-like" evidence="16">
    <location>
        <begin position="4"/>
        <end position="342"/>
    </location>
</feature>
<feature type="binding site" evidence="14">
    <location>
        <position position="94"/>
    </location>
    <ligand>
        <name>substrate</name>
    </ligand>
</feature>
<keyword evidence="14" id="KW-0963">Cytoplasm</keyword>
<evidence type="ECO:0000256" key="11">
    <source>
        <dbReference type="ARBA" id="ARBA00023027"/>
    </source>
</evidence>
<feature type="site" description="Important for catalysis" evidence="14">
    <location>
        <position position="184"/>
    </location>
</feature>
<evidence type="ECO:0000256" key="15">
    <source>
        <dbReference type="RuleBase" id="RU004445"/>
    </source>
</evidence>
<sequence length="347" mass="36529">MTRKIAFLPGDGVGPEVSAAARRVLDAVAETHSLSLKYNEYLFGGAAIDTAGDPLPSETKTGCLEADAVFLGAVGGPKWDGGALRPEKGLLDLRKALGVYANLRPTSIAAGMEHLSPLKIERAKDVDFLIVRELTGGMYFGDRTEGNDTARDECLYTREEVSRVARIAFEAARKRKGKVASVDKANVLATSRLWRNAVNDLHQAEFQDVEFSHVLVDAMAMKLIQAPADFDVILTENLFGDILSDEASVLSGSIGLAPSASLGDGARGLFEPIHGSAPDIAGHGKANPVGAILSAAMMLRYSLDAGEAADAIENAVAGALEQGRGTSDIGGEDTTASFTEAIMALIE</sequence>
<dbReference type="InterPro" id="IPR004429">
    <property type="entry name" value="Isopropylmalate_DH"/>
</dbReference>
<feature type="binding site" evidence="14">
    <location>
        <position position="217"/>
    </location>
    <ligand>
        <name>substrate</name>
    </ligand>
</feature>
<comment type="similarity">
    <text evidence="4 14">Belongs to the isocitrate and isopropylmalate dehydrogenases family. LeuB type 1 subfamily.</text>
</comment>
<comment type="cofactor">
    <cofactor evidence="14 15">
        <name>Mg(2+)</name>
        <dbReference type="ChEBI" id="CHEBI:18420"/>
    </cofactor>
    <cofactor evidence="14 15">
        <name>Mn(2+)</name>
        <dbReference type="ChEBI" id="CHEBI:29035"/>
    </cofactor>
    <text evidence="14 15">Binds 1 Mg(2+) or Mn(2+) ion per subunit.</text>
</comment>
<dbReference type="InterPro" id="IPR019818">
    <property type="entry name" value="IsoCit/isopropylmalate_DH_CS"/>
</dbReference>
<proteinExistence type="inferred from homology"/>
<feature type="site" description="Important for catalysis" evidence="14">
    <location>
        <position position="139"/>
    </location>
</feature>
<evidence type="ECO:0000256" key="2">
    <source>
        <dbReference type="ARBA" id="ARBA00001936"/>
    </source>
</evidence>
<feature type="binding site" evidence="14">
    <location>
        <position position="104"/>
    </location>
    <ligand>
        <name>substrate</name>
    </ligand>
</feature>
<feature type="binding site" evidence="14">
    <location>
        <begin position="275"/>
        <end position="287"/>
    </location>
    <ligand>
        <name>NAD(+)</name>
        <dbReference type="ChEBI" id="CHEBI:57540"/>
    </ligand>
</feature>
<dbReference type="HAMAP" id="MF_01033">
    <property type="entry name" value="LeuB_type1"/>
    <property type="match status" value="1"/>
</dbReference>
<evidence type="ECO:0000313" key="18">
    <source>
        <dbReference type="Proteomes" id="UP001214043"/>
    </source>
</evidence>
<evidence type="ECO:0000256" key="8">
    <source>
        <dbReference type="ARBA" id="ARBA00022723"/>
    </source>
</evidence>
<dbReference type="PANTHER" id="PTHR42979">
    <property type="entry name" value="3-ISOPROPYLMALATE DEHYDROGENASE"/>
    <property type="match status" value="1"/>
</dbReference>
<dbReference type="GO" id="GO:0005829">
    <property type="term" value="C:cytosol"/>
    <property type="evidence" value="ECO:0007669"/>
    <property type="project" value="TreeGrafter"/>
</dbReference>
<protein>
    <recommendedName>
        <fullName evidence="14">3-isopropylmalate dehydrogenase</fullName>
        <ecNumber evidence="14">1.1.1.85</ecNumber>
    </recommendedName>
    <alternativeName>
        <fullName evidence="14">3-IPM-DH</fullName>
    </alternativeName>
    <alternativeName>
        <fullName evidence="14">Beta-IPM dehydrogenase</fullName>
        <shortName evidence="14">IMDH</shortName>
    </alternativeName>
</protein>
<keyword evidence="7 14" id="KW-0028">Amino-acid biosynthesis</keyword>
<comment type="function">
    <text evidence="14 15">Catalyzes the oxidation of 3-carboxy-2-hydroxy-4-methylpentanoate (3-isopropylmalate) to 3-carboxy-4-methyl-2-oxopentanoate. The product decarboxylates to 4-methyl-2 oxopentanoate.</text>
</comment>
<feature type="binding site" evidence="14">
    <location>
        <position position="217"/>
    </location>
    <ligand>
        <name>Mg(2+)</name>
        <dbReference type="ChEBI" id="CHEBI:18420"/>
    </ligand>
</feature>